<dbReference type="PANTHER" id="PTHR45786">
    <property type="entry name" value="DNA BINDING PROTEIN-LIKE"/>
    <property type="match status" value="1"/>
</dbReference>
<sequence length="614" mass="69907">MESSINSIPSQSLHDRPAWFKTVIDPDKDEIHMCPLFVKNWSSQMNFEKTGWIINGNKERTMVVFNCDNGKWYISSGFLLAMRNGFTEPTEVYLYYQLKRNNLLMFESIMSQFNPPYEAPCESEEHPCSALCNNDQNNEYVEVKVLNYQGTEDIDQSHIYIFDIKITSAIIQNNELQDFQYTPSKFVLNVKTESISVRAVDAREVWSCEIVTFNHAGQVPQSTSEGCYHFSLNNRYTTKGELFKRKADRIPLSPLTQGSILTTNIESDVNQNIPAKRIRIPNPKYFSPVSCVINSSNESTSKSSIPTQQGTNSATSKFAGPTSSRSNNHISKRFPLHNKYIGVQRLDFDDETNASSNVENDIDVFKSNLYASSEIEGVINFGMPEFTCKWCNAELWYEERAEKSRHGLDIEFSLCCSKGKVELPLLKKPPELLLALINGRDRRSKNFQENYRAFNSMFAFTSLGGQINYNINDGGGPPQFILSGQNYHRIGSLLPEVGTTPKFAQLYIHDTQNEVNNRAAVFRSDNNKKEPIDISLVKDLKEMIDYCNPLAKSFRKVRDAIQSGTTHNLSLRLYRKRTNDSRMHNIPTVDEVAGLIVGDFEESEIGRDIIVNDK</sequence>
<evidence type="ECO:0000256" key="1">
    <source>
        <dbReference type="SAM" id="MobiDB-lite"/>
    </source>
</evidence>
<gene>
    <name evidence="2" type="ORF">L195_g005938</name>
</gene>
<dbReference type="GO" id="GO:0004386">
    <property type="term" value="F:helicase activity"/>
    <property type="evidence" value="ECO:0007669"/>
    <property type="project" value="UniProtKB-KW"/>
</dbReference>
<feature type="compositionally biased region" description="Polar residues" evidence="1">
    <location>
        <begin position="305"/>
        <end position="329"/>
    </location>
</feature>
<keyword evidence="2" id="KW-0378">Hydrolase</keyword>
<name>A0A2K3P277_TRIPR</name>
<organism evidence="2 3">
    <name type="scientific">Trifolium pratense</name>
    <name type="common">Red clover</name>
    <dbReference type="NCBI Taxonomy" id="57577"/>
    <lineage>
        <taxon>Eukaryota</taxon>
        <taxon>Viridiplantae</taxon>
        <taxon>Streptophyta</taxon>
        <taxon>Embryophyta</taxon>
        <taxon>Tracheophyta</taxon>
        <taxon>Spermatophyta</taxon>
        <taxon>Magnoliopsida</taxon>
        <taxon>eudicotyledons</taxon>
        <taxon>Gunneridae</taxon>
        <taxon>Pentapetalae</taxon>
        <taxon>rosids</taxon>
        <taxon>fabids</taxon>
        <taxon>Fabales</taxon>
        <taxon>Fabaceae</taxon>
        <taxon>Papilionoideae</taxon>
        <taxon>50 kb inversion clade</taxon>
        <taxon>NPAAA clade</taxon>
        <taxon>Hologalegina</taxon>
        <taxon>IRL clade</taxon>
        <taxon>Trifolieae</taxon>
        <taxon>Trifolium</taxon>
    </lineage>
</organism>
<keyword evidence="2" id="KW-0547">Nucleotide-binding</keyword>
<evidence type="ECO:0000313" key="3">
    <source>
        <dbReference type="Proteomes" id="UP000236291"/>
    </source>
</evidence>
<feature type="region of interest" description="Disordered" evidence="1">
    <location>
        <begin position="297"/>
        <end position="330"/>
    </location>
</feature>
<reference evidence="2 3" key="2">
    <citation type="journal article" date="2017" name="Front. Plant Sci.">
        <title>Gene Classification and Mining of Molecular Markers Useful in Red Clover (Trifolium pratense) Breeding.</title>
        <authorList>
            <person name="Istvanek J."/>
            <person name="Dluhosova J."/>
            <person name="Dluhos P."/>
            <person name="Patkova L."/>
            <person name="Nedelnik J."/>
            <person name="Repkova J."/>
        </authorList>
    </citation>
    <scope>NUCLEOTIDE SEQUENCE [LARGE SCALE GENOMIC DNA]</scope>
    <source>
        <strain evidence="3">cv. Tatra</strain>
        <tissue evidence="2">Young leaves</tissue>
    </source>
</reference>
<evidence type="ECO:0000313" key="2">
    <source>
        <dbReference type="EMBL" id="PNY09387.1"/>
    </source>
</evidence>
<dbReference type="STRING" id="57577.A0A2K3P277"/>
<comment type="caution">
    <text evidence="2">The sequence shown here is derived from an EMBL/GenBank/DDBJ whole genome shotgun (WGS) entry which is preliminary data.</text>
</comment>
<accession>A0A2K3P277</accession>
<proteinExistence type="predicted"/>
<keyword evidence="2" id="KW-0347">Helicase</keyword>
<feature type="non-terminal residue" evidence="2">
    <location>
        <position position="614"/>
    </location>
</feature>
<dbReference type="PANTHER" id="PTHR45786:SF74">
    <property type="entry name" value="ATP-DEPENDENT DNA HELICASE"/>
    <property type="match status" value="1"/>
</dbReference>
<protein>
    <submittedName>
        <fullName evidence="2">ATP-dependent DNA helicase PIF1</fullName>
    </submittedName>
</protein>
<reference evidence="2 3" key="1">
    <citation type="journal article" date="2014" name="Am. J. Bot.">
        <title>Genome assembly and annotation for red clover (Trifolium pratense; Fabaceae).</title>
        <authorList>
            <person name="Istvanek J."/>
            <person name="Jaros M."/>
            <person name="Krenek A."/>
            <person name="Repkova J."/>
        </authorList>
    </citation>
    <scope>NUCLEOTIDE SEQUENCE [LARGE SCALE GENOMIC DNA]</scope>
    <source>
        <strain evidence="3">cv. Tatra</strain>
        <tissue evidence="2">Young leaves</tissue>
    </source>
</reference>
<keyword evidence="2" id="KW-0067">ATP-binding</keyword>
<dbReference type="EMBL" id="ASHM01003116">
    <property type="protein sequence ID" value="PNY09387.1"/>
    <property type="molecule type" value="Genomic_DNA"/>
</dbReference>
<dbReference type="Proteomes" id="UP000236291">
    <property type="component" value="Unassembled WGS sequence"/>
</dbReference>
<dbReference type="AlphaFoldDB" id="A0A2K3P277"/>